<dbReference type="Proteomes" id="UP000077051">
    <property type="component" value="Unassembled WGS sequence"/>
</dbReference>
<evidence type="ECO:0000256" key="1">
    <source>
        <dbReference type="SAM" id="MobiDB-lite"/>
    </source>
</evidence>
<feature type="compositionally biased region" description="Polar residues" evidence="1">
    <location>
        <begin position="179"/>
        <end position="191"/>
    </location>
</feature>
<accession>A0A168KSB2</accession>
<organism evidence="2 3">
    <name type="scientific">Mucor lusitanicus CBS 277.49</name>
    <dbReference type="NCBI Taxonomy" id="747725"/>
    <lineage>
        <taxon>Eukaryota</taxon>
        <taxon>Fungi</taxon>
        <taxon>Fungi incertae sedis</taxon>
        <taxon>Mucoromycota</taxon>
        <taxon>Mucoromycotina</taxon>
        <taxon>Mucoromycetes</taxon>
        <taxon>Mucorales</taxon>
        <taxon>Mucorineae</taxon>
        <taxon>Mucoraceae</taxon>
        <taxon>Mucor</taxon>
    </lineage>
</organism>
<feature type="region of interest" description="Disordered" evidence="1">
    <location>
        <begin position="178"/>
        <end position="206"/>
    </location>
</feature>
<keyword evidence="3" id="KW-1185">Reference proteome</keyword>
<dbReference type="VEuPathDB" id="FungiDB:MUCCIDRAFT_109535"/>
<comment type="caution">
    <text evidence="2">The sequence shown here is derived from an EMBL/GenBank/DDBJ whole genome shotgun (WGS) entry which is preliminary data.</text>
</comment>
<evidence type="ECO:0000313" key="2">
    <source>
        <dbReference type="EMBL" id="OAD02707.1"/>
    </source>
</evidence>
<name>A0A168KSB2_MUCCL</name>
<sequence>MSHLLSMLCCYYLDSLITLYHTQYPFYITPSDDKDTTIVHEPAPTMPPHKKPNLLIDTSKGGALLSHSRHYPHSAFTTDVPQLLFSPTSSISSFGSSSTSYHWSPDDDNYSRKRSQVEDMIHLFENGHRYMEQHRRHSVDSHWNTGSRKRIYIRERRYEYQPTVGQWKRRIDGEFPMQLSESKSTPIQPSRQKMAPIMETSTSLWA</sequence>
<protein>
    <submittedName>
        <fullName evidence="2">Uncharacterized protein</fullName>
    </submittedName>
</protein>
<evidence type="ECO:0000313" key="3">
    <source>
        <dbReference type="Proteomes" id="UP000077051"/>
    </source>
</evidence>
<dbReference type="AlphaFoldDB" id="A0A168KSB2"/>
<dbReference type="EMBL" id="AMYB01000004">
    <property type="protein sequence ID" value="OAD02707.1"/>
    <property type="molecule type" value="Genomic_DNA"/>
</dbReference>
<reference evidence="2 3" key="1">
    <citation type="submission" date="2015-06" db="EMBL/GenBank/DDBJ databases">
        <title>Expansion of signal transduction pathways in fungi by whole-genome duplication.</title>
        <authorList>
            <consortium name="DOE Joint Genome Institute"/>
            <person name="Corrochano L.M."/>
            <person name="Kuo A."/>
            <person name="Marcet-Houben M."/>
            <person name="Polaino S."/>
            <person name="Salamov A."/>
            <person name="Villalobos J.M."/>
            <person name="Alvarez M.I."/>
            <person name="Avalos J."/>
            <person name="Benito E.P."/>
            <person name="Benoit I."/>
            <person name="Burger G."/>
            <person name="Camino L.P."/>
            <person name="Canovas D."/>
            <person name="Cerda-Olmedo E."/>
            <person name="Cheng J.-F."/>
            <person name="Dominguez A."/>
            <person name="Elias M."/>
            <person name="Eslava A.P."/>
            <person name="Glaser F."/>
            <person name="Grimwood J."/>
            <person name="Gutierrez G."/>
            <person name="Heitman J."/>
            <person name="Henrissat B."/>
            <person name="Iturriaga E.A."/>
            <person name="Lang B.F."/>
            <person name="Lavin J.L."/>
            <person name="Lee S."/>
            <person name="Li W."/>
            <person name="Lindquist E."/>
            <person name="Lopez-Garcia S."/>
            <person name="Luque E.M."/>
            <person name="Marcos A.T."/>
            <person name="Martin J."/>
            <person name="Mccluskey K."/>
            <person name="Medina H.R."/>
            <person name="Miralles-Duran A."/>
            <person name="Miyazaki A."/>
            <person name="Munoz-Torres E."/>
            <person name="Oguiza J.A."/>
            <person name="Ohm R."/>
            <person name="Olmedo M."/>
            <person name="Orejas M."/>
            <person name="Ortiz-Castellanos L."/>
            <person name="Pisabarro A.G."/>
            <person name="Rodriguez-Romero J."/>
            <person name="Ruiz-Herrera J."/>
            <person name="Ruiz-Vazquez R."/>
            <person name="Sanz C."/>
            <person name="Schackwitz W."/>
            <person name="Schmutz J."/>
            <person name="Shahriari M."/>
            <person name="Shelest E."/>
            <person name="Silva-Franco F."/>
            <person name="Soanes D."/>
            <person name="Syed K."/>
            <person name="Tagua V.G."/>
            <person name="Talbot N.J."/>
            <person name="Thon M."/>
            <person name="De Vries R.P."/>
            <person name="Wiebenga A."/>
            <person name="Yadav J.S."/>
            <person name="Braun E.L."/>
            <person name="Baker S."/>
            <person name="Garre V."/>
            <person name="Horwitz B."/>
            <person name="Torres-Martinez S."/>
            <person name="Idnurm A."/>
            <person name="Herrera-Estrella A."/>
            <person name="Gabaldon T."/>
            <person name="Grigoriev I.V."/>
        </authorList>
    </citation>
    <scope>NUCLEOTIDE SEQUENCE [LARGE SCALE GENOMIC DNA]</scope>
    <source>
        <strain evidence="2 3">CBS 277.49</strain>
    </source>
</reference>
<gene>
    <name evidence="2" type="ORF">MUCCIDRAFT_109535</name>
</gene>
<dbReference type="OrthoDB" id="2219489at2759"/>
<proteinExistence type="predicted"/>